<name>A0A135TQP3_9PEZI</name>
<dbReference type="GO" id="GO:0020037">
    <property type="term" value="F:heme binding"/>
    <property type="evidence" value="ECO:0007669"/>
    <property type="project" value="InterPro"/>
</dbReference>
<dbReference type="InterPro" id="IPR013154">
    <property type="entry name" value="ADH-like_N"/>
</dbReference>
<dbReference type="GO" id="GO:0005506">
    <property type="term" value="F:iron ion binding"/>
    <property type="evidence" value="ECO:0007669"/>
    <property type="project" value="InterPro"/>
</dbReference>
<organism evidence="2 3">
    <name type="scientific">Colletotrichum nymphaeae SA-01</name>
    <dbReference type="NCBI Taxonomy" id="1460502"/>
    <lineage>
        <taxon>Eukaryota</taxon>
        <taxon>Fungi</taxon>
        <taxon>Dikarya</taxon>
        <taxon>Ascomycota</taxon>
        <taxon>Pezizomycotina</taxon>
        <taxon>Sordariomycetes</taxon>
        <taxon>Hypocreomycetidae</taxon>
        <taxon>Glomerellales</taxon>
        <taxon>Glomerellaceae</taxon>
        <taxon>Colletotrichum</taxon>
        <taxon>Colletotrichum acutatum species complex</taxon>
    </lineage>
</organism>
<dbReference type="SMART" id="SM00829">
    <property type="entry name" value="PKS_ER"/>
    <property type="match status" value="1"/>
</dbReference>
<dbReference type="GO" id="GO:0004497">
    <property type="term" value="F:monooxygenase activity"/>
    <property type="evidence" value="ECO:0007669"/>
    <property type="project" value="InterPro"/>
</dbReference>
<dbReference type="PANTHER" id="PTHR45033">
    <property type="match status" value="1"/>
</dbReference>
<dbReference type="EMBL" id="JEMN01001050">
    <property type="protein sequence ID" value="KXH50444.1"/>
    <property type="molecule type" value="Genomic_DNA"/>
</dbReference>
<keyword evidence="3" id="KW-1185">Reference proteome</keyword>
<dbReference type="InterPro" id="IPR013149">
    <property type="entry name" value="ADH-like_C"/>
</dbReference>
<dbReference type="InterPro" id="IPR052711">
    <property type="entry name" value="Zinc_ADH-like"/>
</dbReference>
<evidence type="ECO:0000313" key="2">
    <source>
        <dbReference type="EMBL" id="KXH50444.1"/>
    </source>
</evidence>
<evidence type="ECO:0000313" key="3">
    <source>
        <dbReference type="Proteomes" id="UP000070054"/>
    </source>
</evidence>
<dbReference type="AlphaFoldDB" id="A0A135TQP3"/>
<dbReference type="Pfam" id="PF08240">
    <property type="entry name" value="ADH_N"/>
    <property type="match status" value="1"/>
</dbReference>
<proteinExistence type="predicted"/>
<evidence type="ECO:0000259" key="1">
    <source>
        <dbReference type="SMART" id="SM00829"/>
    </source>
</evidence>
<reference evidence="2 3" key="1">
    <citation type="submission" date="2014-02" db="EMBL/GenBank/DDBJ databases">
        <title>The genome sequence of Colletotrichum nymphaeae SA-01.</title>
        <authorList>
            <person name="Baroncelli R."/>
            <person name="Thon M.R."/>
        </authorList>
    </citation>
    <scope>NUCLEOTIDE SEQUENCE [LARGE SCALE GENOMIC DNA]</scope>
    <source>
        <strain evidence="2 3">SA-01</strain>
    </source>
</reference>
<dbReference type="Pfam" id="PF00107">
    <property type="entry name" value="ADH_zinc_N"/>
    <property type="match status" value="1"/>
</dbReference>
<dbReference type="SUPFAM" id="SSF51735">
    <property type="entry name" value="NAD(P)-binding Rossmann-fold domains"/>
    <property type="match status" value="1"/>
</dbReference>
<dbReference type="OrthoDB" id="9930022at2759"/>
<dbReference type="Proteomes" id="UP000070054">
    <property type="component" value="Unassembled WGS sequence"/>
</dbReference>
<dbReference type="InterPro" id="IPR011032">
    <property type="entry name" value="GroES-like_sf"/>
</dbReference>
<dbReference type="CDD" id="cd08276">
    <property type="entry name" value="MDR7"/>
    <property type="match status" value="1"/>
</dbReference>
<dbReference type="InterPro" id="IPR036396">
    <property type="entry name" value="Cyt_P450_sf"/>
</dbReference>
<comment type="caution">
    <text evidence="2">The sequence shown here is derived from an EMBL/GenBank/DDBJ whole genome shotgun (WGS) entry which is preliminary data.</text>
</comment>
<dbReference type="PANTHER" id="PTHR45033:SF2">
    <property type="entry name" value="ZINC-TYPE ALCOHOL DEHYDROGENASE-LIKE PROTEIN C1773.06C"/>
    <property type="match status" value="1"/>
</dbReference>
<sequence>MGLFADLLAIAAEESLKILLVAPLATLSIYFFFNIFLHPLRKVPGPWKAAISPLWLWYHSYAGDETTSVEALHQIYGPVVRIGPNDVDISDGAALAPIYSEKGGFLKTSCYSNFDFDGHPTIFSALDPAHRAVRSKAVVSMFSPASIRKEGDQILRSCVDRLMAHIENEATSGKPVNMLNMGRCLALDAVTEYLLGKTYGGIAELEASRSTSDSSSLSASEFVDTFVAVGRFFLLPNWIFHALEWALPKIFPDQKVDESMELVTKFCDQVVAEADLEKDQTYQARLLRAGISEEEAAVQCMDLMFAGTDSTGMNFGAICWHLAQSPSIYQMLKDELTSPEASQADPQTLPYLRGVPSMSRRWILTGQSGFETSLRYEENVPQADKLAAHEVLVELHGASLNYRELAIADTKGTAATAGVIRQHVVPGSDGAGIVKAIGSAVTAFKTGDRVITHLAPKHAERCGDDELPIYQDIVEGLGQTIDGTLQSEGIFTETGLVRVPESLGWPEAATLTCSGLTAWNALFGLKGREPRSGTWVLVQGTGGVSIAALQLAVAAGATVVATTSSAEKEERLKALGASHTISYRENPEDWGVKTRDLTPNQVGFDIVVDVAGNDSLAQSLTAVKTNGVVVSAGLVGGKAEVVPMLAALMRPCIVRGVILGSRAQFRDMVRFIEEKNVKPVIDDKVFELAETKAAYARLKEKKHFSKIVIKIDH</sequence>
<gene>
    <name evidence="2" type="ORF">CNYM01_03304</name>
</gene>
<dbReference type="GO" id="GO:0016705">
    <property type="term" value="F:oxidoreductase activity, acting on paired donors, with incorporation or reduction of molecular oxygen"/>
    <property type="evidence" value="ECO:0007669"/>
    <property type="project" value="InterPro"/>
</dbReference>
<dbReference type="InterPro" id="IPR020843">
    <property type="entry name" value="ER"/>
</dbReference>
<protein>
    <submittedName>
        <fullName evidence="2">Cytochrome P450</fullName>
    </submittedName>
</protein>
<feature type="domain" description="Enoyl reductase (ER)" evidence="1">
    <location>
        <begin position="369"/>
        <end position="709"/>
    </location>
</feature>
<dbReference type="SUPFAM" id="SSF50129">
    <property type="entry name" value="GroES-like"/>
    <property type="match status" value="1"/>
</dbReference>
<dbReference type="InterPro" id="IPR036291">
    <property type="entry name" value="NAD(P)-bd_dom_sf"/>
</dbReference>
<accession>A0A135TQP3</accession>
<dbReference type="Gene3D" id="1.10.630.10">
    <property type="entry name" value="Cytochrome P450"/>
    <property type="match status" value="1"/>
</dbReference>
<dbReference type="SUPFAM" id="SSF48264">
    <property type="entry name" value="Cytochrome P450"/>
    <property type="match status" value="1"/>
</dbReference>
<dbReference type="InterPro" id="IPR001128">
    <property type="entry name" value="Cyt_P450"/>
</dbReference>
<dbReference type="Pfam" id="PF00067">
    <property type="entry name" value="p450"/>
    <property type="match status" value="1"/>
</dbReference>
<dbReference type="Gene3D" id="3.90.180.10">
    <property type="entry name" value="Medium-chain alcohol dehydrogenases, catalytic domain"/>
    <property type="match status" value="1"/>
</dbReference>
<dbReference type="Gene3D" id="3.40.50.720">
    <property type="entry name" value="NAD(P)-binding Rossmann-like Domain"/>
    <property type="match status" value="1"/>
</dbReference>